<feature type="transmembrane region" description="Helical" evidence="2">
    <location>
        <begin position="217"/>
        <end position="238"/>
    </location>
</feature>
<dbReference type="PANTHER" id="PTHR37312">
    <property type="entry name" value="MEMBRANE-BOUND ACYLTRANSFERASE YKRP-RELATED"/>
    <property type="match status" value="1"/>
</dbReference>
<feature type="transmembrane region" description="Helical" evidence="2">
    <location>
        <begin position="154"/>
        <end position="171"/>
    </location>
</feature>
<feature type="transmembrane region" description="Helical" evidence="2">
    <location>
        <begin position="97"/>
        <end position="116"/>
    </location>
</feature>
<keyword evidence="5" id="KW-1185">Reference proteome</keyword>
<proteinExistence type="predicted"/>
<dbReference type="GO" id="GO:0016747">
    <property type="term" value="F:acyltransferase activity, transferring groups other than amino-acyl groups"/>
    <property type="evidence" value="ECO:0007669"/>
    <property type="project" value="InterPro"/>
</dbReference>
<dbReference type="InterPro" id="IPR052734">
    <property type="entry name" value="Nod_factor_acetyltransferase"/>
</dbReference>
<keyword evidence="2" id="KW-0812">Transmembrane</keyword>
<evidence type="ECO:0000256" key="2">
    <source>
        <dbReference type="SAM" id="Phobius"/>
    </source>
</evidence>
<name>A0A9X5IPU8_9MICO</name>
<dbReference type="AlphaFoldDB" id="A0A9X5IPU8"/>
<keyword evidence="4" id="KW-0808">Transferase</keyword>
<feature type="region of interest" description="Disordered" evidence="1">
    <location>
        <begin position="11"/>
        <end position="30"/>
    </location>
</feature>
<dbReference type="Pfam" id="PF01757">
    <property type="entry name" value="Acyl_transf_3"/>
    <property type="match status" value="1"/>
</dbReference>
<dbReference type="Proteomes" id="UP000774283">
    <property type="component" value="Unassembled WGS sequence"/>
</dbReference>
<keyword evidence="2" id="KW-0472">Membrane</keyword>
<feature type="transmembrane region" description="Helical" evidence="2">
    <location>
        <begin position="317"/>
        <end position="338"/>
    </location>
</feature>
<feature type="transmembrane region" description="Helical" evidence="2">
    <location>
        <begin position="258"/>
        <end position="279"/>
    </location>
</feature>
<gene>
    <name evidence="4" type="ORF">HF995_01490</name>
</gene>
<feature type="transmembrane region" description="Helical" evidence="2">
    <location>
        <begin position="177"/>
        <end position="196"/>
    </location>
</feature>
<dbReference type="EMBL" id="JAAXOW010000001">
    <property type="protein sequence ID" value="NKX91955.1"/>
    <property type="molecule type" value="Genomic_DNA"/>
</dbReference>
<feature type="transmembrane region" description="Helical" evidence="2">
    <location>
        <begin position="128"/>
        <end position="147"/>
    </location>
</feature>
<protein>
    <submittedName>
        <fullName evidence="4">Acyltransferase family protein</fullName>
    </submittedName>
</protein>
<keyword evidence="2" id="KW-1133">Transmembrane helix</keyword>
<evidence type="ECO:0000313" key="4">
    <source>
        <dbReference type="EMBL" id="NKX91955.1"/>
    </source>
</evidence>
<accession>A0A9X5IPU8</accession>
<reference evidence="4 5" key="1">
    <citation type="submission" date="2020-04" db="EMBL/GenBank/DDBJ databases">
        <title>MicrobeNet Type strains.</title>
        <authorList>
            <person name="Nicholson A.C."/>
        </authorList>
    </citation>
    <scope>NUCLEOTIDE SEQUENCE [LARGE SCALE GENOMIC DNA]</scope>
    <source>
        <strain evidence="4 5">ATCC BAA-789</strain>
    </source>
</reference>
<evidence type="ECO:0000313" key="5">
    <source>
        <dbReference type="Proteomes" id="UP000774283"/>
    </source>
</evidence>
<feature type="transmembrane region" description="Helical" evidence="2">
    <location>
        <begin position="286"/>
        <end position="305"/>
    </location>
</feature>
<sequence>MTAIPLLSRAPSPTTVRRGGSAPAERAPSLRDPWPDNVRIVAAVLVVVCHALEPVLARSETATAIYWATWPARIPVFALVAGYFSDARQLDRRRSVALVRSVLGVYLAVDVLAFVRRGLVDDIWRYEPAVPAFGMWFLLSLFVWRLLLPVVVLVRWHGAVAVVAALGVGFFDEVGQGFSAARTVTFFPLFLLGWWLRSCGARQWWGAQDRGRHGWRVAAGAVLGATTVTLLVLAGSVPRKALRLLPYDGAWEEQVAQAGLRGLLLAVAAGGAVAVVLLVPTRRLPVVTYLGSGAMYVYVLHTLLVSQARSVRLFDHVSSAADLVVLVAAAVLVALVLASAPVRRATGWLVQPRGTWWVRGVSSGSAHAPAPAVGRPAEALAGTGGPASPG</sequence>
<feature type="domain" description="Acyltransferase 3" evidence="3">
    <location>
        <begin position="33"/>
        <end position="338"/>
    </location>
</feature>
<dbReference type="RefSeq" id="WP_168446053.1">
    <property type="nucleotide sequence ID" value="NZ_JAAXOW010000001.1"/>
</dbReference>
<feature type="region of interest" description="Disordered" evidence="1">
    <location>
        <begin position="367"/>
        <end position="390"/>
    </location>
</feature>
<dbReference type="PANTHER" id="PTHR37312:SF1">
    <property type="entry name" value="MEMBRANE-BOUND ACYLTRANSFERASE YKRP-RELATED"/>
    <property type="match status" value="1"/>
</dbReference>
<dbReference type="InterPro" id="IPR002656">
    <property type="entry name" value="Acyl_transf_3_dom"/>
</dbReference>
<evidence type="ECO:0000256" key="1">
    <source>
        <dbReference type="SAM" id="MobiDB-lite"/>
    </source>
</evidence>
<keyword evidence="4" id="KW-0012">Acyltransferase</keyword>
<evidence type="ECO:0000259" key="3">
    <source>
        <dbReference type="Pfam" id="PF01757"/>
    </source>
</evidence>
<comment type="caution">
    <text evidence="4">The sequence shown here is derived from an EMBL/GenBank/DDBJ whole genome shotgun (WGS) entry which is preliminary data.</text>
</comment>
<feature type="transmembrane region" description="Helical" evidence="2">
    <location>
        <begin position="64"/>
        <end position="85"/>
    </location>
</feature>
<organism evidence="4 5">
    <name type="scientific">Sanguibacter hominis ATCC BAA-789</name>
    <dbReference type="NCBI Taxonomy" id="1312740"/>
    <lineage>
        <taxon>Bacteria</taxon>
        <taxon>Bacillati</taxon>
        <taxon>Actinomycetota</taxon>
        <taxon>Actinomycetes</taxon>
        <taxon>Micrococcales</taxon>
        <taxon>Sanguibacteraceae</taxon>
        <taxon>Sanguibacter</taxon>
    </lineage>
</organism>